<evidence type="ECO:0000313" key="2">
    <source>
        <dbReference type="Proteomes" id="UP000694892"/>
    </source>
</evidence>
<organism evidence="1 2">
    <name type="scientific">Xenopus laevis</name>
    <name type="common">African clawed frog</name>
    <dbReference type="NCBI Taxonomy" id="8355"/>
    <lineage>
        <taxon>Eukaryota</taxon>
        <taxon>Metazoa</taxon>
        <taxon>Chordata</taxon>
        <taxon>Craniata</taxon>
        <taxon>Vertebrata</taxon>
        <taxon>Euteleostomi</taxon>
        <taxon>Amphibia</taxon>
        <taxon>Batrachia</taxon>
        <taxon>Anura</taxon>
        <taxon>Pipoidea</taxon>
        <taxon>Pipidae</taxon>
        <taxon>Xenopodinae</taxon>
        <taxon>Xenopus</taxon>
        <taxon>Xenopus</taxon>
    </lineage>
</organism>
<reference evidence="2" key="1">
    <citation type="journal article" date="2016" name="Nature">
        <title>Genome evolution in the allotetraploid frog Xenopus laevis.</title>
        <authorList>
            <person name="Session A.M."/>
            <person name="Uno Y."/>
            <person name="Kwon T."/>
            <person name="Chapman J.A."/>
            <person name="Toyoda A."/>
            <person name="Takahashi S."/>
            <person name="Fukui A."/>
            <person name="Hikosaka A."/>
            <person name="Suzuki A."/>
            <person name="Kondo M."/>
            <person name="van Heeringen S.J."/>
            <person name="Quigley I."/>
            <person name="Heinz S."/>
            <person name="Ogino H."/>
            <person name="Ochi H."/>
            <person name="Hellsten U."/>
            <person name="Lyons J.B."/>
            <person name="Simakov O."/>
            <person name="Putnam N."/>
            <person name="Stites J."/>
            <person name="Kuroki Y."/>
            <person name="Tanaka T."/>
            <person name="Michiue T."/>
            <person name="Watanabe M."/>
            <person name="Bogdanovic O."/>
            <person name="Lister R."/>
            <person name="Georgiou G."/>
            <person name="Paranjpe S.S."/>
            <person name="van Kruijsbergen I."/>
            <person name="Shu S."/>
            <person name="Carlson J."/>
            <person name="Kinoshita T."/>
            <person name="Ohta Y."/>
            <person name="Mawaribuchi S."/>
            <person name="Jenkins J."/>
            <person name="Grimwood J."/>
            <person name="Schmutz J."/>
            <person name="Mitros T."/>
            <person name="Mozaffari S.V."/>
            <person name="Suzuki Y."/>
            <person name="Haramoto Y."/>
            <person name="Yamamoto T.S."/>
            <person name="Takagi C."/>
            <person name="Heald R."/>
            <person name="Miller K."/>
            <person name="Haudenschild C."/>
            <person name="Kitzman J."/>
            <person name="Nakayama T."/>
            <person name="Izutsu Y."/>
            <person name="Robert J."/>
            <person name="Fortriede J."/>
            <person name="Burns K."/>
            <person name="Lotay V."/>
            <person name="Karimi K."/>
            <person name="Yasuoka Y."/>
            <person name="Dichmann D.S."/>
            <person name="Flajnik M.F."/>
            <person name="Houston D.W."/>
            <person name="Shendure J."/>
            <person name="DuPasquier L."/>
            <person name="Vize P.D."/>
            <person name="Zorn A.M."/>
            <person name="Ito M."/>
            <person name="Marcotte E.M."/>
            <person name="Wallingford J.B."/>
            <person name="Ito Y."/>
            <person name="Asashima M."/>
            <person name="Ueno N."/>
            <person name="Matsuda Y."/>
            <person name="Veenstra G.J."/>
            <person name="Fujiyama A."/>
            <person name="Harland R.M."/>
            <person name="Taira M."/>
            <person name="Rokhsar D.S."/>
        </authorList>
    </citation>
    <scope>NUCLEOTIDE SEQUENCE [LARGE SCALE GENOMIC DNA]</scope>
    <source>
        <strain evidence="2">J</strain>
    </source>
</reference>
<accession>A0A974DBD6</accession>
<proteinExistence type="predicted"/>
<dbReference type="AlphaFoldDB" id="A0A974DBD6"/>
<dbReference type="EMBL" id="CM004471">
    <property type="protein sequence ID" value="OCT87825.1"/>
    <property type="molecule type" value="Genomic_DNA"/>
</dbReference>
<sequence>MRLDYLSNWIEEKFVQRGYPVPLLKKQRSVVEQNDMRAVHSSSDKVKRVPFVSKYTSLSEKVAQIILKHWGILMDGIPSVEIFKEPPFMYYKRNKTKGSMLVRSDVTPQE</sequence>
<gene>
    <name evidence="1" type="ORF">XELAEV_18021524mg</name>
</gene>
<dbReference type="Proteomes" id="UP000694892">
    <property type="component" value="Chromosome 3S"/>
</dbReference>
<name>A0A974DBD6_XENLA</name>
<protein>
    <submittedName>
        <fullName evidence="1">Uncharacterized protein</fullName>
    </submittedName>
</protein>
<evidence type="ECO:0000313" key="1">
    <source>
        <dbReference type="EMBL" id="OCT87825.1"/>
    </source>
</evidence>